<keyword evidence="1" id="KW-0862">Zinc</keyword>
<evidence type="ECO:0000313" key="5">
    <source>
        <dbReference type="Proteomes" id="UP001313282"/>
    </source>
</evidence>
<feature type="compositionally biased region" description="Pro residues" evidence="2">
    <location>
        <begin position="371"/>
        <end position="381"/>
    </location>
</feature>
<dbReference type="InterPro" id="IPR036236">
    <property type="entry name" value="Znf_C2H2_sf"/>
</dbReference>
<feature type="compositionally biased region" description="Basic and acidic residues" evidence="2">
    <location>
        <begin position="303"/>
        <end position="313"/>
    </location>
</feature>
<proteinExistence type="predicted"/>
<reference evidence="4 5" key="1">
    <citation type="submission" date="2019-10" db="EMBL/GenBank/DDBJ databases">
        <authorList>
            <person name="Palmer J.M."/>
        </authorList>
    </citation>
    <scope>NUCLEOTIDE SEQUENCE [LARGE SCALE GENOMIC DNA]</scope>
    <source>
        <strain evidence="4 5">TWF718</strain>
    </source>
</reference>
<dbReference type="GO" id="GO:0008270">
    <property type="term" value="F:zinc ion binding"/>
    <property type="evidence" value="ECO:0007669"/>
    <property type="project" value="UniProtKB-KW"/>
</dbReference>
<protein>
    <recommendedName>
        <fullName evidence="3">C2H2-type domain-containing protein</fullName>
    </recommendedName>
</protein>
<comment type="caution">
    <text evidence="4">The sequence shown here is derived from an EMBL/GenBank/DDBJ whole genome shotgun (WGS) entry which is preliminary data.</text>
</comment>
<dbReference type="Gene3D" id="3.30.160.60">
    <property type="entry name" value="Classic Zinc Finger"/>
    <property type="match status" value="1"/>
</dbReference>
<dbReference type="SUPFAM" id="SSF57667">
    <property type="entry name" value="beta-beta-alpha zinc fingers"/>
    <property type="match status" value="1"/>
</dbReference>
<evidence type="ECO:0000259" key="3">
    <source>
        <dbReference type="PROSITE" id="PS50157"/>
    </source>
</evidence>
<accession>A0AAN8RGU3</accession>
<gene>
    <name evidence="4" type="ORF">TWF718_007879</name>
</gene>
<keyword evidence="5" id="KW-1185">Reference proteome</keyword>
<dbReference type="EMBL" id="JAVHNR010000005">
    <property type="protein sequence ID" value="KAK6342476.1"/>
    <property type="molecule type" value="Genomic_DNA"/>
</dbReference>
<evidence type="ECO:0000313" key="4">
    <source>
        <dbReference type="EMBL" id="KAK6342476.1"/>
    </source>
</evidence>
<keyword evidence="1" id="KW-0863">Zinc-finger</keyword>
<sequence>MSAWGRVPTGNMYEQYDESSMEKTWYDGMNENDKLVFFGYPREGTPIENTQPNNFNDASAFDGYRSGPVDNLNFGLRSNTVTVPDYGYSQHDGYGNASMFNQYRNTADGLSLDGKTIAASEYSTSFETTDTSTTDTFYSPYEGVSGNAVAWPVRGDQAPDQVPDQATINAMDDMVRDFYPRTSIRSARSSPRIMPQLDLDEFEGSDLLTFGSPKGVATIKGLAETPSSLDNVGKERFKELERHVQKYTKILDTPEFESREEQGKGGTILASRARERPQLATVFEHRPAPRFGQGRETTTPNYETHRQNNHREGNYFPPTNIAAFNPQGAQGGQGSQGILRDHGRRRMGHPDPSRAGPRKRARAQHVEQPLEPKPQAHPTPPASEANYPRTRLPHLPKRDSATRPGNGQFKCTIDGCTKAYTLSENLCRHLRDHKGNPNLVLKCPECPSQRRGVRAHENMKTHLREKHKIF</sequence>
<dbReference type="InterPro" id="IPR013087">
    <property type="entry name" value="Znf_C2H2_type"/>
</dbReference>
<feature type="region of interest" description="Disordered" evidence="2">
    <location>
        <begin position="287"/>
        <end position="406"/>
    </location>
</feature>
<dbReference type="AlphaFoldDB" id="A0AAN8RGU3"/>
<organism evidence="4 5">
    <name type="scientific">Orbilia javanica</name>
    <dbReference type="NCBI Taxonomy" id="47235"/>
    <lineage>
        <taxon>Eukaryota</taxon>
        <taxon>Fungi</taxon>
        <taxon>Dikarya</taxon>
        <taxon>Ascomycota</taxon>
        <taxon>Pezizomycotina</taxon>
        <taxon>Orbiliomycetes</taxon>
        <taxon>Orbiliales</taxon>
        <taxon>Orbiliaceae</taxon>
        <taxon>Orbilia</taxon>
    </lineage>
</organism>
<evidence type="ECO:0000256" key="2">
    <source>
        <dbReference type="SAM" id="MobiDB-lite"/>
    </source>
</evidence>
<evidence type="ECO:0000256" key="1">
    <source>
        <dbReference type="PROSITE-ProRule" id="PRU00042"/>
    </source>
</evidence>
<name>A0AAN8RGU3_9PEZI</name>
<dbReference type="Proteomes" id="UP001313282">
    <property type="component" value="Unassembled WGS sequence"/>
</dbReference>
<dbReference type="PROSITE" id="PS50157">
    <property type="entry name" value="ZINC_FINGER_C2H2_2"/>
    <property type="match status" value="1"/>
</dbReference>
<feature type="domain" description="C2H2-type" evidence="3">
    <location>
        <begin position="409"/>
        <end position="438"/>
    </location>
</feature>
<dbReference type="SMART" id="SM00355">
    <property type="entry name" value="ZnF_C2H2"/>
    <property type="match status" value="2"/>
</dbReference>
<keyword evidence="1" id="KW-0479">Metal-binding</keyword>
<dbReference type="PROSITE" id="PS00028">
    <property type="entry name" value="ZINC_FINGER_C2H2_1"/>
    <property type="match status" value="1"/>
</dbReference>